<dbReference type="InterPro" id="IPR022383">
    <property type="entry name" value="Lactate/malate_DH_C"/>
</dbReference>
<gene>
    <name evidence="7" type="ORF">PGLFYP46_00402</name>
</gene>
<dbReference type="EMBL" id="CACRUP010000023">
    <property type="protein sequence ID" value="VYU16598.1"/>
    <property type="molecule type" value="Genomic_DNA"/>
</dbReference>
<dbReference type="Pfam" id="PF00056">
    <property type="entry name" value="Ldh_1_N"/>
    <property type="match status" value="1"/>
</dbReference>
<feature type="binding site" evidence="3">
    <location>
        <position position="33"/>
    </location>
    <ligand>
        <name>NAD(+)</name>
        <dbReference type="ChEBI" id="CHEBI:57540"/>
    </ligand>
</feature>
<evidence type="ECO:0000259" key="5">
    <source>
        <dbReference type="Pfam" id="PF00056"/>
    </source>
</evidence>
<feature type="binding site" evidence="3">
    <location>
        <begin position="8"/>
        <end position="13"/>
    </location>
    <ligand>
        <name>NAD(+)</name>
        <dbReference type="ChEBI" id="CHEBI:57540"/>
    </ligand>
</feature>
<sequence>MRKISIIGLGNVGATVAHTIVERSLCDTLFLFDKKEGLAEAEVSDLSDGLVNRSGHINILAGSLENLDESDIIVFAPGDITILQKNNDRLLEFKYTKTCAEEWGKKIKESNFKGIIVSITNPCDVIADYLQKLTGLPKERVIGTGTILDSARMKNSLARKLNIDPNSVDGYVIAEHGNSQFVAWSQVSIATKPIYEILDREECKKIEEETKIRAFETIKAKGYTSYGIANSTALIIEAIFQDSKTILPVSSYSEKDGCYIGHPALVGRDGILSDYELVLDEEEREKWKKSVETIKNTLPIK</sequence>
<name>A0A6N3CNF6_9FIRM</name>
<feature type="active site" description="Proton acceptor" evidence="2">
    <location>
        <position position="176"/>
    </location>
</feature>
<dbReference type="PANTHER" id="PTHR43128">
    <property type="entry name" value="L-2-HYDROXYCARBOXYLATE DEHYDROGENASE (NAD(P)(+))"/>
    <property type="match status" value="1"/>
</dbReference>
<keyword evidence="4 7" id="KW-0560">Oxidoreductase</keyword>
<evidence type="ECO:0000259" key="6">
    <source>
        <dbReference type="Pfam" id="PF02866"/>
    </source>
</evidence>
<accession>A0A6N3CNF6</accession>
<dbReference type="EC" id="1.1.1.-" evidence="7"/>
<feature type="binding site" evidence="3">
    <location>
        <begin position="119"/>
        <end position="121"/>
    </location>
    <ligand>
        <name>NAD(+)</name>
        <dbReference type="ChEBI" id="CHEBI:57540"/>
    </ligand>
</feature>
<organism evidence="7">
    <name type="scientific">Peptoniphilus gorbachii</name>
    <dbReference type="NCBI Taxonomy" id="411567"/>
    <lineage>
        <taxon>Bacteria</taxon>
        <taxon>Bacillati</taxon>
        <taxon>Bacillota</taxon>
        <taxon>Tissierellia</taxon>
        <taxon>Tissierellales</taxon>
        <taxon>Peptoniphilaceae</taxon>
        <taxon>Peptoniphilus</taxon>
    </lineage>
</organism>
<feature type="domain" description="Lactate/malate dehydrogenase C-terminal" evidence="6">
    <location>
        <begin position="146"/>
        <end position="297"/>
    </location>
</feature>
<dbReference type="Gene3D" id="3.40.50.720">
    <property type="entry name" value="NAD(P)-binding Rossmann-like Domain"/>
    <property type="match status" value="1"/>
</dbReference>
<evidence type="ECO:0000256" key="3">
    <source>
        <dbReference type="PIRSR" id="PIRSR000102-3"/>
    </source>
</evidence>
<feature type="domain" description="Lactate/malate dehydrogenase N-terminal" evidence="5">
    <location>
        <begin position="3"/>
        <end position="143"/>
    </location>
</feature>
<dbReference type="GO" id="GO:0006089">
    <property type="term" value="P:lactate metabolic process"/>
    <property type="evidence" value="ECO:0007669"/>
    <property type="project" value="TreeGrafter"/>
</dbReference>
<comment type="similarity">
    <text evidence="1">Belongs to the LDH/MDH superfamily. LDH family.</text>
</comment>
<dbReference type="Gene3D" id="3.90.110.10">
    <property type="entry name" value="Lactate dehydrogenase/glycoside hydrolase, family 4, C-terminal"/>
    <property type="match status" value="1"/>
</dbReference>
<dbReference type="Pfam" id="PF02866">
    <property type="entry name" value="Ldh_1_C"/>
    <property type="match status" value="1"/>
</dbReference>
<dbReference type="GO" id="GO:0004459">
    <property type="term" value="F:L-lactate dehydrogenase (NAD+) activity"/>
    <property type="evidence" value="ECO:0007669"/>
    <property type="project" value="TreeGrafter"/>
</dbReference>
<protein>
    <submittedName>
        <fullName evidence="7">L-2-hydroxyisocaproate dehydrogenase</fullName>
        <ecNumber evidence="7">1.1.1.-</ecNumber>
    </submittedName>
</protein>
<keyword evidence="3" id="KW-0520">NAD</keyword>
<evidence type="ECO:0000256" key="4">
    <source>
        <dbReference type="RuleBase" id="RU003369"/>
    </source>
</evidence>
<dbReference type="InterPro" id="IPR001557">
    <property type="entry name" value="L-lactate/malate_DH"/>
</dbReference>
<dbReference type="RefSeq" id="WP_156702342.1">
    <property type="nucleotide sequence ID" value="NZ_CACRUP010000023.1"/>
</dbReference>
<evidence type="ECO:0000256" key="2">
    <source>
        <dbReference type="PIRSR" id="PIRSR000102-1"/>
    </source>
</evidence>
<dbReference type="InterPro" id="IPR036291">
    <property type="entry name" value="NAD(P)-bd_dom_sf"/>
</dbReference>
<reference evidence="7" key="1">
    <citation type="submission" date="2019-11" db="EMBL/GenBank/DDBJ databases">
        <authorList>
            <person name="Feng L."/>
        </authorList>
    </citation>
    <scope>NUCLEOTIDE SEQUENCE</scope>
    <source>
        <strain evidence="7">PgorbachiiLFYP46</strain>
    </source>
</reference>
<dbReference type="InterPro" id="IPR015955">
    <property type="entry name" value="Lactate_DH/Glyco_Ohase_4_C"/>
</dbReference>
<dbReference type="PANTHER" id="PTHR43128:SF31">
    <property type="entry name" value="L-LACTATE DEHYDROGENASE"/>
    <property type="match status" value="1"/>
</dbReference>
<dbReference type="SUPFAM" id="SSF56327">
    <property type="entry name" value="LDH C-terminal domain-like"/>
    <property type="match status" value="1"/>
</dbReference>
<dbReference type="CDD" id="cd05291">
    <property type="entry name" value="HicDH_like"/>
    <property type="match status" value="1"/>
</dbReference>
<proteinExistence type="inferred from homology"/>
<dbReference type="SUPFAM" id="SSF51735">
    <property type="entry name" value="NAD(P)-binding Rossmann-fold domains"/>
    <property type="match status" value="1"/>
</dbReference>
<dbReference type="PRINTS" id="PR00086">
    <property type="entry name" value="LLDHDRGNASE"/>
</dbReference>
<evidence type="ECO:0000256" key="1">
    <source>
        <dbReference type="ARBA" id="ARBA00006054"/>
    </source>
</evidence>
<evidence type="ECO:0000313" key="7">
    <source>
        <dbReference type="EMBL" id="VYU16598.1"/>
    </source>
</evidence>
<dbReference type="PIRSF" id="PIRSF000102">
    <property type="entry name" value="Lac_mal_DH"/>
    <property type="match status" value="1"/>
</dbReference>
<dbReference type="AlphaFoldDB" id="A0A6N3CNF6"/>
<dbReference type="InterPro" id="IPR001236">
    <property type="entry name" value="Lactate/malate_DH_N"/>
</dbReference>